<dbReference type="PANTHER" id="PTHR12558:SF13">
    <property type="entry name" value="CELL DIVISION CYCLE PROTEIN 27 HOMOLOG"/>
    <property type="match status" value="1"/>
</dbReference>
<dbReference type="AlphaFoldDB" id="A0A837G783"/>
<dbReference type="Pfam" id="PF13181">
    <property type="entry name" value="TPR_8"/>
    <property type="match status" value="4"/>
</dbReference>
<dbReference type="PROSITE" id="PS51257">
    <property type="entry name" value="PROKAR_LIPOPROTEIN"/>
    <property type="match status" value="1"/>
</dbReference>
<protein>
    <submittedName>
        <fullName evidence="1">Uncharacterized protein</fullName>
    </submittedName>
</protein>
<dbReference type="InterPro" id="IPR019734">
    <property type="entry name" value="TPR_rpt"/>
</dbReference>
<dbReference type="RefSeq" id="WP_045986142.1">
    <property type="nucleotide sequence ID" value="NZ_CP063051.1"/>
</dbReference>
<accession>A0A837G783</accession>
<dbReference type="SUPFAM" id="SSF48452">
    <property type="entry name" value="TPR-like"/>
    <property type="match status" value="1"/>
</dbReference>
<comment type="caution">
    <text evidence="1">The sequence shown here is derived from an EMBL/GenBank/DDBJ whole genome shotgun (WGS) entry which is preliminary data.</text>
</comment>
<proteinExistence type="predicted"/>
<dbReference type="EMBL" id="JXXR01000015">
    <property type="protein sequence ID" value="KJY71839.1"/>
    <property type="molecule type" value="Genomic_DNA"/>
</dbReference>
<reference evidence="1" key="1">
    <citation type="journal article" date="2015" name="BMC Genomics">
        <title>Genome mining reveals unlocked bioactive potential of marine Gram-negative bacteria.</title>
        <authorList>
            <person name="Machado H."/>
            <person name="Sonnenschein E.C."/>
            <person name="Melchiorsen J."/>
            <person name="Gram L."/>
        </authorList>
    </citation>
    <scope>NUCLEOTIDE SEQUENCE</scope>
    <source>
        <strain evidence="1">S2052</strain>
    </source>
</reference>
<gene>
    <name evidence="1" type="ORF">TW71_12695</name>
</gene>
<sequence length="339" mass="37918">MKGLHLIVLSLSVLFLTACASNEPSIDTSLYEGKPIDSLSSDEPPKTEQEAITRGDTALSAGNSDLALYEYIRSLSFENGQYKDRALYNIGRIHQSRGNLSLAEKAFLLAVDQNPNNIEVLEQLGTIYSKTGDLDLGKSYFLRSINADQIRFKSNKTLNEKDLVKPQEVIELKVDHYSPEYAYMGLGVIADLNTEHKLAQAFYKQALSIKPDSIKTLINVSYSFYMSGDYRKAQRFVLQALKKDPQNEKALNNLALIYLGKGEITRAVNVFSKHMEKPEALNNVGYFLILQGKPDQAIPYLQQAIDTKTSYYKVANENLEKALAMVREEKAAEVVAVAE</sequence>
<dbReference type="Gene3D" id="1.25.40.10">
    <property type="entry name" value="Tetratricopeptide repeat domain"/>
    <property type="match status" value="2"/>
</dbReference>
<dbReference type="Pfam" id="PF13431">
    <property type="entry name" value="TPR_17"/>
    <property type="match status" value="1"/>
</dbReference>
<organism evidence="1">
    <name type="scientific">Vibrio coralliilyticus</name>
    <dbReference type="NCBI Taxonomy" id="190893"/>
    <lineage>
        <taxon>Bacteria</taxon>
        <taxon>Pseudomonadati</taxon>
        <taxon>Pseudomonadota</taxon>
        <taxon>Gammaproteobacteria</taxon>
        <taxon>Vibrionales</taxon>
        <taxon>Vibrionaceae</taxon>
        <taxon>Vibrio</taxon>
    </lineage>
</organism>
<evidence type="ECO:0000313" key="1">
    <source>
        <dbReference type="EMBL" id="KJY71839.1"/>
    </source>
</evidence>
<name>A0A837G783_9VIBR</name>
<dbReference type="PANTHER" id="PTHR12558">
    <property type="entry name" value="CELL DIVISION CYCLE 16,23,27"/>
    <property type="match status" value="1"/>
</dbReference>
<dbReference type="SMART" id="SM00028">
    <property type="entry name" value="TPR"/>
    <property type="match status" value="5"/>
</dbReference>
<dbReference type="PROSITE" id="PS50005">
    <property type="entry name" value="TPR"/>
    <property type="match status" value="3"/>
</dbReference>
<dbReference type="InterPro" id="IPR011990">
    <property type="entry name" value="TPR-like_helical_dom_sf"/>
</dbReference>